<dbReference type="RefSeq" id="WP_187717527.1">
    <property type="nucleotide sequence ID" value="NZ_JACTAH010000001.1"/>
</dbReference>
<comment type="caution">
    <text evidence="1">The sequence shown here is derived from an EMBL/GenBank/DDBJ whole genome shotgun (WGS) entry which is preliminary data.</text>
</comment>
<dbReference type="Gene3D" id="3.40.720.10">
    <property type="entry name" value="Alkaline Phosphatase, subunit A"/>
    <property type="match status" value="1"/>
</dbReference>
<organism evidence="1 2">
    <name type="scientific">Thauera sedimentorum</name>
    <dbReference type="NCBI Taxonomy" id="2767595"/>
    <lineage>
        <taxon>Bacteria</taxon>
        <taxon>Pseudomonadati</taxon>
        <taxon>Pseudomonadota</taxon>
        <taxon>Betaproteobacteria</taxon>
        <taxon>Rhodocyclales</taxon>
        <taxon>Zoogloeaceae</taxon>
        <taxon>Thauera</taxon>
    </lineage>
</organism>
<sequence length="400" mass="43496">MSGDLRSFRKLPAGAVRPDYGRGGLHGLIAGVRRWLAGSHDGLPWLGADEAPQRPGDVLVFWLVDGLGDGFLQRFGAGSALLAHRRGRLTSVFPSTTASAITTVMTGLAPRAHGLTGWFIHEPRFGGVLAPLPLERRDGGALRGPYLQSRLFPYPNLYQQARKPCVVLAPRHIAWSEFSQRHARGARIVAHRGADELAAHAVDAAHALRRAGGGYVYAYHDRFDGLSHRYGSRSAPVLEEFARIDKAFGKLLDGLAGSGTEVLVSADHGFIDNPRERRMRIDASPRVAAMLAAPLFGERRAAFCQVRAGAEAEFEAWAREALPGRGVLRRSAELVEEGLFGHGARHKRLAERVGTHALLMERGWTVSDRVPGESAHELIGVHGGLSADEMWIPLIRARCA</sequence>
<dbReference type="PANTHER" id="PTHR10151">
    <property type="entry name" value="ECTONUCLEOTIDE PYROPHOSPHATASE/PHOSPHODIESTERASE"/>
    <property type="match status" value="1"/>
</dbReference>
<accession>A0ABR9B949</accession>
<dbReference type="PANTHER" id="PTHR10151:SF120">
    <property type="entry name" value="BIS(5'-ADENOSYL)-TRIPHOSPHATASE"/>
    <property type="match status" value="1"/>
</dbReference>
<name>A0ABR9B949_9RHOO</name>
<evidence type="ECO:0000313" key="2">
    <source>
        <dbReference type="Proteomes" id="UP000603602"/>
    </source>
</evidence>
<keyword evidence="2" id="KW-1185">Reference proteome</keyword>
<evidence type="ECO:0000313" key="1">
    <source>
        <dbReference type="EMBL" id="MBD8502767.1"/>
    </source>
</evidence>
<dbReference type="InterPro" id="IPR017850">
    <property type="entry name" value="Alkaline_phosphatase_core_sf"/>
</dbReference>
<protein>
    <submittedName>
        <fullName evidence="1">Alkaline phosphatase family protein</fullName>
    </submittedName>
</protein>
<dbReference type="Proteomes" id="UP000603602">
    <property type="component" value="Unassembled WGS sequence"/>
</dbReference>
<dbReference type="InterPro" id="IPR002591">
    <property type="entry name" value="Phosphodiest/P_Trfase"/>
</dbReference>
<dbReference type="EMBL" id="JACYTO010000001">
    <property type="protein sequence ID" value="MBD8502767.1"/>
    <property type="molecule type" value="Genomic_DNA"/>
</dbReference>
<reference evidence="2" key="1">
    <citation type="submission" date="2023-07" db="EMBL/GenBank/DDBJ databases">
        <title>Thauera sp. CAU 1555 isolated from sand of Yaerae Beach.</title>
        <authorList>
            <person name="Kim W."/>
        </authorList>
    </citation>
    <scope>NUCLEOTIDE SEQUENCE [LARGE SCALE GENOMIC DNA]</scope>
    <source>
        <strain evidence="2">CAU 1555</strain>
    </source>
</reference>
<proteinExistence type="predicted"/>
<dbReference type="Pfam" id="PF01663">
    <property type="entry name" value="Phosphodiest"/>
    <property type="match status" value="2"/>
</dbReference>
<dbReference type="SUPFAM" id="SSF53649">
    <property type="entry name" value="Alkaline phosphatase-like"/>
    <property type="match status" value="1"/>
</dbReference>
<gene>
    <name evidence="1" type="ORF">IFO67_07695</name>
</gene>